<dbReference type="RefSeq" id="WP_039000027.1">
    <property type="nucleotide sequence ID" value="NZ_CP014328.1"/>
</dbReference>
<protein>
    <submittedName>
        <fullName evidence="1">Uncharacterized protein</fullName>
    </submittedName>
</protein>
<accession>A0A126V643</accession>
<proteinExistence type="predicted"/>
<evidence type="ECO:0000313" key="2">
    <source>
        <dbReference type="Proteomes" id="UP000070371"/>
    </source>
</evidence>
<dbReference type="EMBL" id="CP014328">
    <property type="protein sequence ID" value="AML53811.1"/>
    <property type="molecule type" value="Genomic_DNA"/>
</dbReference>
<keyword evidence="2" id="KW-1185">Reference proteome</keyword>
<dbReference type="AlphaFoldDB" id="A0A126V643"/>
<sequence>MEYKNAIDFDNIQESLERELGLGFEGWIPKIEIGLLELKLELQNCEITPPIIVQMKERFGDLRIYTDSQEPAAVSEALEDICRHVNSSCQRCGNAAEVQVVFGWAIRLCCHCYNKFLDERFDGAESRWPDSLSPFDVANKFPDLVRPDCASLLPSVGQGWLVALGQYLKEMDYAVQRAELPPGTVQICDIKTKNRKISLSYHQYHEVAELSELRLEYATSQICTRCGHRGSRRRDKNYADCLCDYCSTKGWDPFAHN</sequence>
<gene>
    <name evidence="1" type="ORF">RC74_21400</name>
</gene>
<name>A0A126V643_9RHOB</name>
<dbReference type="Proteomes" id="UP000070371">
    <property type="component" value="Plasmid unnamed"/>
</dbReference>
<keyword evidence="1" id="KW-0614">Plasmid</keyword>
<geneLocation type="plasmid" evidence="1">
    <name>unnamed</name>
</geneLocation>
<dbReference type="OrthoDB" id="7698426at2"/>
<organism evidence="1 2">
    <name type="scientific">Falsihalocynthiibacter arcticus</name>
    <dbReference type="NCBI Taxonomy" id="1579316"/>
    <lineage>
        <taxon>Bacteria</taxon>
        <taxon>Pseudomonadati</taxon>
        <taxon>Pseudomonadota</taxon>
        <taxon>Alphaproteobacteria</taxon>
        <taxon>Rhodobacterales</taxon>
        <taxon>Roseobacteraceae</taxon>
        <taxon>Falsihalocynthiibacter</taxon>
    </lineage>
</organism>
<reference evidence="1 2" key="1">
    <citation type="submission" date="2016-02" db="EMBL/GenBank/DDBJ databases">
        <title>Complete genome sequence of Halocynthiibacter arcticus PAMC 20958t from arctic marine sediment.</title>
        <authorList>
            <person name="Lee Y.M."/>
            <person name="Baek K."/>
            <person name="Lee H.K."/>
            <person name="Shin S.C."/>
        </authorList>
    </citation>
    <scope>NUCLEOTIDE SEQUENCE [LARGE SCALE GENOMIC DNA]</scope>
    <source>
        <strain evidence="1">PAMC 20958</strain>
        <plasmid evidence="2">Plasmid</plasmid>
    </source>
</reference>
<evidence type="ECO:0000313" key="1">
    <source>
        <dbReference type="EMBL" id="AML53811.1"/>
    </source>
</evidence>
<dbReference type="KEGG" id="hat:RC74_21400"/>